<dbReference type="PROSITE" id="PS50082">
    <property type="entry name" value="WD_REPEATS_2"/>
    <property type="match status" value="5"/>
</dbReference>
<dbReference type="InterPro" id="IPR001680">
    <property type="entry name" value="WD40_rpt"/>
</dbReference>
<keyword evidence="2" id="KW-0677">Repeat</keyword>
<feature type="region of interest" description="Disordered" evidence="4">
    <location>
        <begin position="1"/>
        <end position="46"/>
    </location>
</feature>
<feature type="repeat" description="WD" evidence="3">
    <location>
        <begin position="181"/>
        <end position="222"/>
    </location>
</feature>
<dbReference type="InterPro" id="IPR045182">
    <property type="entry name" value="JINGUBANG-like"/>
</dbReference>
<evidence type="ECO:0000313" key="6">
    <source>
        <dbReference type="Proteomes" id="UP000823749"/>
    </source>
</evidence>
<organism evidence="5 6">
    <name type="scientific">Rhododendron griersonianum</name>
    <dbReference type="NCBI Taxonomy" id="479676"/>
    <lineage>
        <taxon>Eukaryota</taxon>
        <taxon>Viridiplantae</taxon>
        <taxon>Streptophyta</taxon>
        <taxon>Embryophyta</taxon>
        <taxon>Tracheophyta</taxon>
        <taxon>Spermatophyta</taxon>
        <taxon>Magnoliopsida</taxon>
        <taxon>eudicotyledons</taxon>
        <taxon>Gunneridae</taxon>
        <taxon>Pentapetalae</taxon>
        <taxon>asterids</taxon>
        <taxon>Ericales</taxon>
        <taxon>Ericaceae</taxon>
        <taxon>Ericoideae</taxon>
        <taxon>Rhodoreae</taxon>
        <taxon>Rhododendron</taxon>
    </lineage>
</organism>
<dbReference type="Pfam" id="PF00400">
    <property type="entry name" value="WD40"/>
    <property type="match status" value="6"/>
</dbReference>
<feature type="repeat" description="WD" evidence="3">
    <location>
        <begin position="224"/>
        <end position="264"/>
    </location>
</feature>
<dbReference type="PANTHER" id="PTHR22844">
    <property type="entry name" value="F-BOX AND WD40 DOMAIN PROTEIN"/>
    <property type="match status" value="1"/>
</dbReference>
<reference evidence="5" key="1">
    <citation type="submission" date="2020-08" db="EMBL/GenBank/DDBJ databases">
        <title>Plant Genome Project.</title>
        <authorList>
            <person name="Zhang R.-G."/>
        </authorList>
    </citation>
    <scope>NUCLEOTIDE SEQUENCE</scope>
    <source>
        <strain evidence="5">WSP0</strain>
        <tissue evidence="5">Leaf</tissue>
    </source>
</reference>
<keyword evidence="6" id="KW-1185">Reference proteome</keyword>
<dbReference type="PRINTS" id="PR00320">
    <property type="entry name" value="GPROTEINBRPT"/>
</dbReference>
<dbReference type="SMART" id="SM00320">
    <property type="entry name" value="WD40"/>
    <property type="match status" value="7"/>
</dbReference>
<dbReference type="InterPro" id="IPR036322">
    <property type="entry name" value="WD40_repeat_dom_sf"/>
</dbReference>
<proteinExistence type="predicted"/>
<feature type="compositionally biased region" description="Polar residues" evidence="4">
    <location>
        <begin position="1"/>
        <end position="40"/>
    </location>
</feature>
<protein>
    <submittedName>
        <fullName evidence="5">Uncharacterized protein</fullName>
    </submittedName>
</protein>
<feature type="repeat" description="WD" evidence="3">
    <location>
        <begin position="269"/>
        <end position="301"/>
    </location>
</feature>
<evidence type="ECO:0000313" key="5">
    <source>
        <dbReference type="EMBL" id="KAG5522887.1"/>
    </source>
</evidence>
<keyword evidence="1 3" id="KW-0853">WD repeat</keyword>
<dbReference type="Proteomes" id="UP000823749">
    <property type="component" value="Chromosome 12"/>
</dbReference>
<evidence type="ECO:0000256" key="3">
    <source>
        <dbReference type="PROSITE-ProRule" id="PRU00221"/>
    </source>
</evidence>
<name>A0AAV6I5R9_9ERIC</name>
<feature type="repeat" description="WD" evidence="3">
    <location>
        <begin position="60"/>
        <end position="90"/>
    </location>
</feature>
<accession>A0AAV6I5R9</accession>
<dbReference type="PROSITE" id="PS50294">
    <property type="entry name" value="WD_REPEATS_REGION"/>
    <property type="match status" value="5"/>
</dbReference>
<comment type="caution">
    <text evidence="5">The sequence shown here is derived from an EMBL/GenBank/DDBJ whole genome shotgun (WGS) entry which is preliminary data.</text>
</comment>
<dbReference type="PANTHER" id="PTHR22844:SF331">
    <property type="entry name" value="SIMILARITY TO GTP-BINDING REGULATORY PROTEIN AND WD-REPEAT PROTEIN"/>
    <property type="match status" value="1"/>
</dbReference>
<evidence type="ECO:0000256" key="4">
    <source>
        <dbReference type="SAM" id="MobiDB-lite"/>
    </source>
</evidence>
<evidence type="ECO:0000256" key="2">
    <source>
        <dbReference type="ARBA" id="ARBA00022737"/>
    </source>
</evidence>
<evidence type="ECO:0000256" key="1">
    <source>
        <dbReference type="ARBA" id="ARBA00022574"/>
    </source>
</evidence>
<dbReference type="InterPro" id="IPR015943">
    <property type="entry name" value="WD40/YVTN_repeat-like_dom_sf"/>
</dbReference>
<dbReference type="AlphaFoldDB" id="A0AAV6I5R9"/>
<dbReference type="SUPFAM" id="SSF50978">
    <property type="entry name" value="WD40 repeat-like"/>
    <property type="match status" value="1"/>
</dbReference>
<gene>
    <name evidence="5" type="ORF">RHGRI_034885</name>
</gene>
<dbReference type="CDD" id="cd00200">
    <property type="entry name" value="WD40"/>
    <property type="match status" value="1"/>
</dbReference>
<dbReference type="EMBL" id="JACTNZ010000012">
    <property type="protein sequence ID" value="KAG5522887.1"/>
    <property type="molecule type" value="Genomic_DNA"/>
</dbReference>
<feature type="repeat" description="WD" evidence="3">
    <location>
        <begin position="314"/>
        <end position="343"/>
    </location>
</feature>
<dbReference type="InterPro" id="IPR020472">
    <property type="entry name" value="WD40_PAC1"/>
</dbReference>
<sequence length="403" mass="44802">MPHPQTSSNKGYQSPSYQLHQEPTTLNSQPSLPSVPSLATQPDHHHHHYPTTHYHCVATLKGHASCISSIALAGKFLYTGSSDKEIRLWSRSTLTSESDDEYLTAYREFAGNGAVKSLVVFRDKLISAHQDHKIRVWKINSPESDHHKFTRLATLPTLSDRALKLLAPKNHIQIRWNKKCTWVHVDTVSALALSRDESLLYSVSWDRTLKIWQTTNFKCKESVSNAHDDAINAVALSMDGDVYTGSADKTIKLWRKNSGETKHSLVATLDKHNSGVNALALREDGMVLYSGACDRSILVWEKDHGGNMVAMEALRGHTQSILCLAVVKDLVCSGSTDRSVRIWRGVDRTYSCLAVLEGHKGPVKCLTAVTEQYNPADATSSYLLYSGGLDSDIKVWKIPVPFL</sequence>
<dbReference type="Gene3D" id="2.130.10.10">
    <property type="entry name" value="YVTN repeat-like/Quinoprotein amine dehydrogenase"/>
    <property type="match status" value="2"/>
</dbReference>